<evidence type="ECO:0000256" key="4">
    <source>
        <dbReference type="ARBA" id="ARBA00022692"/>
    </source>
</evidence>
<evidence type="ECO:0000256" key="2">
    <source>
        <dbReference type="ARBA" id="ARBA00010519"/>
    </source>
</evidence>
<name>A0A514LPT0_9HEMI</name>
<protein>
    <recommendedName>
        <fullName evidence="3">NADH-ubiquinone oxidoreductase chain 4L</fullName>
    </recommendedName>
    <alternativeName>
        <fullName evidence="9">NADH dehydrogenase subunit 4L</fullName>
    </alternativeName>
</protein>
<reference evidence="12" key="1">
    <citation type="journal article" date="2019" name="Methods Ecol Evol">
        <title>Cost efficient high throughput capture of museum arthropod specimen DNA using PCR generated baits.</title>
        <authorList>
            <person name="Knyshov A."/>
            <person name="Gordon E.R.L."/>
            <person name="Weirauch C."/>
        </authorList>
    </citation>
    <scope>NUCLEOTIDE SEQUENCE</scope>
</reference>
<proteinExistence type="inferred from homology"/>
<accession>A0A514LPT0</accession>
<keyword evidence="5" id="KW-1278">Translocase</keyword>
<gene>
    <name evidence="12" type="primary">ND4L</name>
</gene>
<geneLocation type="mitochondrion" evidence="12"/>
<evidence type="ECO:0000256" key="8">
    <source>
        <dbReference type="ARBA" id="ARBA00023136"/>
    </source>
</evidence>
<dbReference type="AlphaFoldDB" id="A0A514LPT0"/>
<keyword evidence="7" id="KW-0520">NAD</keyword>
<dbReference type="InterPro" id="IPR039428">
    <property type="entry name" value="NUOK/Mnh_C1-like"/>
</dbReference>
<comment type="catalytic activity">
    <reaction evidence="10">
        <text>a ubiquinone + NADH + 5 H(+)(in) = a ubiquinol + NAD(+) + 4 H(+)(out)</text>
        <dbReference type="Rhea" id="RHEA:29091"/>
        <dbReference type="Rhea" id="RHEA-COMP:9565"/>
        <dbReference type="Rhea" id="RHEA-COMP:9566"/>
        <dbReference type="ChEBI" id="CHEBI:15378"/>
        <dbReference type="ChEBI" id="CHEBI:16389"/>
        <dbReference type="ChEBI" id="CHEBI:17976"/>
        <dbReference type="ChEBI" id="CHEBI:57540"/>
        <dbReference type="ChEBI" id="CHEBI:57945"/>
        <dbReference type="EC" id="7.1.1.2"/>
    </reaction>
</comment>
<dbReference type="GO" id="GO:0016020">
    <property type="term" value="C:membrane"/>
    <property type="evidence" value="ECO:0007669"/>
    <property type="project" value="UniProtKB-SubCell"/>
</dbReference>
<evidence type="ECO:0000256" key="11">
    <source>
        <dbReference type="SAM" id="Phobius"/>
    </source>
</evidence>
<dbReference type="GO" id="GO:0008137">
    <property type="term" value="F:NADH dehydrogenase (ubiquinone) activity"/>
    <property type="evidence" value="ECO:0007669"/>
    <property type="project" value="UniProtKB-EC"/>
</dbReference>
<keyword evidence="8 11" id="KW-0472">Membrane</keyword>
<evidence type="ECO:0000256" key="3">
    <source>
        <dbReference type="ARBA" id="ARBA00016612"/>
    </source>
</evidence>
<comment type="subcellular location">
    <subcellularLocation>
        <location evidence="1">Membrane</location>
        <topology evidence="1">Multi-pass membrane protein</topology>
    </subcellularLocation>
</comment>
<feature type="transmembrane region" description="Helical" evidence="11">
    <location>
        <begin position="73"/>
        <end position="96"/>
    </location>
</feature>
<feature type="transmembrane region" description="Helical" evidence="11">
    <location>
        <begin position="6"/>
        <end position="26"/>
    </location>
</feature>
<organism evidence="12">
    <name type="scientific">Tuxedo cruralis</name>
    <dbReference type="NCBI Taxonomy" id="1336461"/>
    <lineage>
        <taxon>Eukaryota</taxon>
        <taxon>Metazoa</taxon>
        <taxon>Ecdysozoa</taxon>
        <taxon>Arthropoda</taxon>
        <taxon>Hexapoda</taxon>
        <taxon>Insecta</taxon>
        <taxon>Pterygota</taxon>
        <taxon>Neoptera</taxon>
        <taxon>Paraneoptera</taxon>
        <taxon>Hemiptera</taxon>
        <taxon>Heteroptera</taxon>
        <taxon>Panheteroptera</taxon>
        <taxon>Cimicomorpha</taxon>
        <taxon>Miridae</taxon>
        <taxon>Phylini</taxon>
        <taxon>Tuxedo</taxon>
    </lineage>
</organism>
<comment type="similarity">
    <text evidence="2">Belongs to the complex I subunit 4L family.</text>
</comment>
<evidence type="ECO:0000256" key="7">
    <source>
        <dbReference type="ARBA" id="ARBA00023027"/>
    </source>
</evidence>
<dbReference type="EMBL" id="MK393980">
    <property type="protein sequence ID" value="QDI93813.1"/>
    <property type="molecule type" value="Genomic_DNA"/>
</dbReference>
<evidence type="ECO:0000256" key="1">
    <source>
        <dbReference type="ARBA" id="ARBA00004141"/>
    </source>
</evidence>
<evidence type="ECO:0000256" key="6">
    <source>
        <dbReference type="ARBA" id="ARBA00022989"/>
    </source>
</evidence>
<evidence type="ECO:0000313" key="12">
    <source>
        <dbReference type="EMBL" id="QDI93813.1"/>
    </source>
</evidence>
<feature type="transmembrane region" description="Helical" evidence="11">
    <location>
        <begin position="38"/>
        <end position="67"/>
    </location>
</feature>
<sequence>MFIQNFELFCMYFMFLTGILVFVSLRKHLLVTLLSLEYLVLCVYLYMVYFVIYYAGDVYIILMFLAFSVCEGVLGLSILVGLIVMAMISLTAFFLWNDKIIYFSIYFDSLY</sequence>
<evidence type="ECO:0000256" key="9">
    <source>
        <dbReference type="ARBA" id="ARBA00031586"/>
    </source>
</evidence>
<keyword evidence="12" id="KW-0496">Mitochondrion</keyword>
<evidence type="ECO:0000256" key="10">
    <source>
        <dbReference type="ARBA" id="ARBA00049551"/>
    </source>
</evidence>
<dbReference type="Gene3D" id="1.10.287.3510">
    <property type="match status" value="1"/>
</dbReference>
<evidence type="ECO:0000256" key="5">
    <source>
        <dbReference type="ARBA" id="ARBA00022967"/>
    </source>
</evidence>
<keyword evidence="6 11" id="KW-1133">Transmembrane helix</keyword>
<keyword evidence="4 11" id="KW-0812">Transmembrane</keyword>
<dbReference type="Pfam" id="PF00420">
    <property type="entry name" value="Oxidored_q2"/>
    <property type="match status" value="1"/>
</dbReference>